<reference evidence="2" key="1">
    <citation type="journal article" date="2018" name="Nat. Microbiol.">
        <title>Leveraging single-cell genomics to expand the fungal tree of life.</title>
        <authorList>
            <person name="Ahrendt S.R."/>
            <person name="Quandt C.A."/>
            <person name="Ciobanu D."/>
            <person name="Clum A."/>
            <person name="Salamov A."/>
            <person name="Andreopoulos B."/>
            <person name="Cheng J.F."/>
            <person name="Woyke T."/>
            <person name="Pelin A."/>
            <person name="Henrissat B."/>
            <person name="Reynolds N.K."/>
            <person name="Benny G.L."/>
            <person name="Smith M.E."/>
            <person name="James T.Y."/>
            <person name="Grigoriev I.V."/>
        </authorList>
    </citation>
    <scope>NUCLEOTIDE SEQUENCE [LARGE SCALE GENOMIC DNA]</scope>
</reference>
<dbReference type="Proteomes" id="UP000269721">
    <property type="component" value="Unassembled WGS sequence"/>
</dbReference>
<dbReference type="Pfam" id="PF10604">
    <property type="entry name" value="Polyketide_cyc2"/>
    <property type="match status" value="1"/>
</dbReference>
<organism evidence="1 2">
    <name type="scientific">Blyttiomyces helicus</name>
    <dbReference type="NCBI Taxonomy" id="388810"/>
    <lineage>
        <taxon>Eukaryota</taxon>
        <taxon>Fungi</taxon>
        <taxon>Fungi incertae sedis</taxon>
        <taxon>Chytridiomycota</taxon>
        <taxon>Chytridiomycota incertae sedis</taxon>
        <taxon>Chytridiomycetes</taxon>
        <taxon>Chytridiomycetes incertae sedis</taxon>
        <taxon>Blyttiomyces</taxon>
    </lineage>
</organism>
<evidence type="ECO:0000313" key="1">
    <source>
        <dbReference type="EMBL" id="RKO86035.1"/>
    </source>
</evidence>
<protein>
    <submittedName>
        <fullName evidence="1">Uncharacterized protein</fullName>
    </submittedName>
</protein>
<dbReference type="EMBL" id="KZ998533">
    <property type="protein sequence ID" value="RKO86035.1"/>
    <property type="molecule type" value="Genomic_DNA"/>
</dbReference>
<dbReference type="Gene3D" id="3.30.530.20">
    <property type="match status" value="1"/>
</dbReference>
<dbReference type="AlphaFoldDB" id="A0A4P9W3Z5"/>
<accession>A0A4P9W3Z5</accession>
<dbReference type="InterPro" id="IPR023393">
    <property type="entry name" value="START-like_dom_sf"/>
</dbReference>
<keyword evidence="2" id="KW-1185">Reference proteome</keyword>
<dbReference type="SUPFAM" id="SSF55961">
    <property type="entry name" value="Bet v1-like"/>
    <property type="match status" value="1"/>
</dbReference>
<dbReference type="OrthoDB" id="59377at2759"/>
<proteinExistence type="predicted"/>
<sequence length="157" mass="17870">MVWDAFRTLTISGPRARLWAVLQDVPAWPRWDVDLTHVKLDAETPPPTLEGATGSLTMKNGRSFAFKIQNLQPNRYLEYRTDLPGATAIWYWDFTKDGPRDAAGVETEFELRMGVRFTGFATFAYRMLLAKECDKAFKICMDNLKGLVESTEAEVKT</sequence>
<evidence type="ECO:0000313" key="2">
    <source>
        <dbReference type="Proteomes" id="UP000269721"/>
    </source>
</evidence>
<dbReference type="InterPro" id="IPR019587">
    <property type="entry name" value="Polyketide_cyclase/dehydratase"/>
</dbReference>
<gene>
    <name evidence="1" type="ORF">BDK51DRAFT_29220</name>
</gene>
<name>A0A4P9W3Z5_9FUNG</name>